<dbReference type="Proteomes" id="UP000444721">
    <property type="component" value="Unassembled WGS sequence"/>
</dbReference>
<dbReference type="CDD" id="cd14342">
    <property type="entry name" value="UBA_TAP-C"/>
    <property type="match status" value="1"/>
</dbReference>
<dbReference type="GeneID" id="68116105"/>
<feature type="domain" description="TAP-C" evidence="1">
    <location>
        <begin position="90"/>
        <end position="145"/>
    </location>
</feature>
<gene>
    <name evidence="2" type="ORF">FDP41_008888</name>
</gene>
<dbReference type="VEuPathDB" id="AmoebaDB:NfTy_047890"/>
<accession>A0A6A5BHZ4</accession>
<evidence type="ECO:0000259" key="1">
    <source>
        <dbReference type="PROSITE" id="PS51281"/>
    </source>
</evidence>
<organism evidence="2 3">
    <name type="scientific">Naegleria fowleri</name>
    <name type="common">Brain eating amoeba</name>
    <dbReference type="NCBI Taxonomy" id="5763"/>
    <lineage>
        <taxon>Eukaryota</taxon>
        <taxon>Discoba</taxon>
        <taxon>Heterolobosea</taxon>
        <taxon>Tetramitia</taxon>
        <taxon>Eutetramitia</taxon>
        <taxon>Vahlkampfiidae</taxon>
        <taxon>Naegleria</taxon>
    </lineage>
</organism>
<protein>
    <recommendedName>
        <fullName evidence="1">TAP-C domain-containing protein</fullName>
    </recommendedName>
</protein>
<dbReference type="SUPFAM" id="SSF46934">
    <property type="entry name" value="UBA-like"/>
    <property type="match status" value="1"/>
</dbReference>
<evidence type="ECO:0000313" key="2">
    <source>
        <dbReference type="EMBL" id="KAF0972639.1"/>
    </source>
</evidence>
<dbReference type="VEuPathDB" id="AmoebaDB:NF0070350"/>
<dbReference type="InterPro" id="IPR009060">
    <property type="entry name" value="UBA-like_sf"/>
</dbReference>
<dbReference type="SMART" id="SM00804">
    <property type="entry name" value="TAP_C"/>
    <property type="match status" value="1"/>
</dbReference>
<proteinExistence type="predicted"/>
<keyword evidence="3" id="KW-1185">Reference proteome</keyword>
<dbReference type="InterPro" id="IPR005637">
    <property type="entry name" value="TAP_C_dom"/>
</dbReference>
<dbReference type="OrthoDB" id="25872at2759"/>
<dbReference type="GO" id="GO:0005634">
    <property type="term" value="C:nucleus"/>
    <property type="evidence" value="ECO:0007669"/>
    <property type="project" value="InterPro"/>
</dbReference>
<dbReference type="PROSITE" id="PS51281">
    <property type="entry name" value="TAP_C"/>
    <property type="match status" value="1"/>
</dbReference>
<dbReference type="Pfam" id="PF03943">
    <property type="entry name" value="TAP_C"/>
    <property type="match status" value="1"/>
</dbReference>
<dbReference type="Gene3D" id="1.10.8.10">
    <property type="entry name" value="DNA helicase RuvA subunit, C-terminal domain"/>
    <property type="match status" value="1"/>
</dbReference>
<comment type="caution">
    <text evidence="2">The sequence shown here is derived from an EMBL/GenBank/DDBJ whole genome shotgun (WGS) entry which is preliminary data.</text>
</comment>
<dbReference type="RefSeq" id="XP_044557353.1">
    <property type="nucleotide sequence ID" value="XM_044712788.1"/>
</dbReference>
<dbReference type="AlphaFoldDB" id="A0A6A5BHZ4"/>
<dbReference type="GO" id="GO:0051028">
    <property type="term" value="P:mRNA transport"/>
    <property type="evidence" value="ECO:0007669"/>
    <property type="project" value="InterPro"/>
</dbReference>
<sequence length="295" mass="33953">MISQNNFSFKPNADPTETLATQMLNYCVQNGEDVTFQLCLDYLKYFRNNVETSLLFMIKYPKEMHEKTGMNIHLARQVLQYSEFNLLLCQSRVDLMMKLMHDTGLNFEFSFQCLVEFNWDYPNALLRVNNMKNNGEIPERAFLRPLNAASSHAVALSVKQEVIPNSQQFGASSILYPTWGSTNVTTETVSSSVIKQETIIIQKRIETKQELSSTISKQEPKSPLSEKSERICEHPGCVNPIAKYRKKYCEIHAARPLKMKSMKVDFVKCVFEGCTKPVEKGRKKYCKEHGYSKNK</sequence>
<reference evidence="2 3" key="1">
    <citation type="journal article" date="2019" name="Sci. Rep.">
        <title>Nanopore sequencing improves the draft genome of the human pathogenic amoeba Naegleria fowleri.</title>
        <authorList>
            <person name="Liechti N."/>
            <person name="Schurch N."/>
            <person name="Bruggmann R."/>
            <person name="Wittwer M."/>
        </authorList>
    </citation>
    <scope>NUCLEOTIDE SEQUENCE [LARGE SCALE GENOMIC DNA]</scope>
    <source>
        <strain evidence="2 3">ATCC 30894</strain>
    </source>
</reference>
<evidence type="ECO:0000313" key="3">
    <source>
        <dbReference type="Proteomes" id="UP000444721"/>
    </source>
</evidence>
<dbReference type="VEuPathDB" id="AmoebaDB:FDP41_008888"/>
<name>A0A6A5BHZ4_NAEFO</name>
<dbReference type="EMBL" id="VFQX01000066">
    <property type="protein sequence ID" value="KAF0972639.1"/>
    <property type="molecule type" value="Genomic_DNA"/>
</dbReference>